<comment type="caution">
    <text evidence="2">The sequence shown here is derived from an EMBL/GenBank/DDBJ whole genome shotgun (WGS) entry which is preliminary data.</text>
</comment>
<gene>
    <name evidence="2" type="ORF">QQS21_011289</name>
</gene>
<name>A0AAJ0CFQ2_9HYPO</name>
<evidence type="ECO:0000313" key="2">
    <source>
        <dbReference type="EMBL" id="KAK2591033.1"/>
    </source>
</evidence>
<evidence type="ECO:0000313" key="3">
    <source>
        <dbReference type="Proteomes" id="UP001251528"/>
    </source>
</evidence>
<dbReference type="EMBL" id="JASWJB010000371">
    <property type="protein sequence ID" value="KAK2591033.1"/>
    <property type="molecule type" value="Genomic_DNA"/>
</dbReference>
<sequence length="225" mass="24946">MASTANIAKRSISERSIRVLVSPTPITFGERRSVLQVLEQYGPVEVFKMTSGYHGNFVSVTREATTASRLVACSPLTYQVPVPRIKTDIHTADLGDDEGSNGFNTYRPSIINSSDELRRRDSSASENGAGPSGEQRQFKLEIFPAPDYKHKFAMSGSPLYHSWPEAYRKNKSFVAATLKQSLPQTIQATGLAHWLPDTGANNASKTDRKSERLQLKSWLPSKMKV</sequence>
<reference evidence="2" key="1">
    <citation type="submission" date="2023-06" db="EMBL/GenBank/DDBJ databases">
        <title>Conoideocrella luteorostrata (Hypocreales: Clavicipitaceae), a potential biocontrol fungus for elongate hemlock scale in United States Christmas tree production areas.</title>
        <authorList>
            <person name="Barrett H."/>
            <person name="Lovett B."/>
            <person name="Macias A.M."/>
            <person name="Stajich J.E."/>
            <person name="Kasson M.T."/>
        </authorList>
    </citation>
    <scope>NUCLEOTIDE SEQUENCE</scope>
    <source>
        <strain evidence="2">ARSEF 14590</strain>
    </source>
</reference>
<feature type="region of interest" description="Disordered" evidence="1">
    <location>
        <begin position="91"/>
        <end position="137"/>
    </location>
</feature>
<evidence type="ECO:0000256" key="1">
    <source>
        <dbReference type="SAM" id="MobiDB-lite"/>
    </source>
</evidence>
<organism evidence="2 3">
    <name type="scientific">Conoideocrella luteorostrata</name>
    <dbReference type="NCBI Taxonomy" id="1105319"/>
    <lineage>
        <taxon>Eukaryota</taxon>
        <taxon>Fungi</taxon>
        <taxon>Dikarya</taxon>
        <taxon>Ascomycota</taxon>
        <taxon>Pezizomycotina</taxon>
        <taxon>Sordariomycetes</taxon>
        <taxon>Hypocreomycetidae</taxon>
        <taxon>Hypocreales</taxon>
        <taxon>Clavicipitaceae</taxon>
        <taxon>Conoideocrella</taxon>
    </lineage>
</organism>
<proteinExistence type="predicted"/>
<keyword evidence="3" id="KW-1185">Reference proteome</keyword>
<dbReference type="AlphaFoldDB" id="A0AAJ0CFQ2"/>
<accession>A0AAJ0CFQ2</accession>
<dbReference type="Proteomes" id="UP001251528">
    <property type="component" value="Unassembled WGS sequence"/>
</dbReference>
<protein>
    <submittedName>
        <fullName evidence="2">Uncharacterized protein</fullName>
    </submittedName>
</protein>
<feature type="compositionally biased region" description="Polar residues" evidence="1">
    <location>
        <begin position="101"/>
        <end position="114"/>
    </location>
</feature>